<feature type="compositionally biased region" description="Polar residues" evidence="1">
    <location>
        <begin position="211"/>
        <end position="225"/>
    </location>
</feature>
<dbReference type="Proteomes" id="UP001328107">
    <property type="component" value="Unassembled WGS sequence"/>
</dbReference>
<organism evidence="2 3">
    <name type="scientific">Pristionchus mayeri</name>
    <dbReference type="NCBI Taxonomy" id="1317129"/>
    <lineage>
        <taxon>Eukaryota</taxon>
        <taxon>Metazoa</taxon>
        <taxon>Ecdysozoa</taxon>
        <taxon>Nematoda</taxon>
        <taxon>Chromadorea</taxon>
        <taxon>Rhabditida</taxon>
        <taxon>Rhabditina</taxon>
        <taxon>Diplogasteromorpha</taxon>
        <taxon>Diplogasteroidea</taxon>
        <taxon>Neodiplogasteridae</taxon>
        <taxon>Pristionchus</taxon>
    </lineage>
</organism>
<feature type="non-terminal residue" evidence="2">
    <location>
        <position position="1"/>
    </location>
</feature>
<dbReference type="EMBL" id="BTRK01000006">
    <property type="protein sequence ID" value="GMR58807.1"/>
    <property type="molecule type" value="Genomic_DNA"/>
</dbReference>
<evidence type="ECO:0000313" key="3">
    <source>
        <dbReference type="Proteomes" id="UP001328107"/>
    </source>
</evidence>
<gene>
    <name evidence="2" type="ORF">PMAYCL1PPCAC_29002</name>
</gene>
<feature type="compositionally biased region" description="Basic residues" evidence="1">
    <location>
        <begin position="51"/>
        <end position="68"/>
    </location>
</feature>
<feature type="region of interest" description="Disordered" evidence="1">
    <location>
        <begin position="209"/>
        <end position="237"/>
    </location>
</feature>
<name>A0AAN5DAT4_9BILA</name>
<comment type="caution">
    <text evidence="2">The sequence shown here is derived from an EMBL/GenBank/DDBJ whole genome shotgun (WGS) entry which is preliminary data.</text>
</comment>
<feature type="region of interest" description="Disordered" evidence="1">
    <location>
        <begin position="1"/>
        <end position="69"/>
    </location>
</feature>
<feature type="compositionally biased region" description="Low complexity" evidence="1">
    <location>
        <begin position="24"/>
        <end position="35"/>
    </location>
</feature>
<dbReference type="AlphaFoldDB" id="A0AAN5DAT4"/>
<keyword evidence="3" id="KW-1185">Reference proteome</keyword>
<evidence type="ECO:0000256" key="1">
    <source>
        <dbReference type="SAM" id="MobiDB-lite"/>
    </source>
</evidence>
<evidence type="ECO:0000313" key="2">
    <source>
        <dbReference type="EMBL" id="GMR58807.1"/>
    </source>
</evidence>
<accession>A0AAN5DAT4</accession>
<proteinExistence type="predicted"/>
<reference evidence="3" key="1">
    <citation type="submission" date="2022-10" db="EMBL/GenBank/DDBJ databases">
        <title>Genome assembly of Pristionchus species.</title>
        <authorList>
            <person name="Yoshida K."/>
            <person name="Sommer R.J."/>
        </authorList>
    </citation>
    <scope>NUCLEOTIDE SEQUENCE [LARGE SCALE GENOMIC DNA]</scope>
    <source>
        <strain evidence="3">RS5460</strain>
    </source>
</reference>
<sequence length="389" mass="46194">LAKRQMTNNEKKGKRESSEDSNDFESSSKSSSEQPEGSKRRTRKERLAKESKKRGQSSPEKKRKHRPKAIIWKGEKKLKVIVESIVGHRKCKRVLEGEYRFDTRLITKWRQAMDGRLHSEPGEHEFKVDEEQYKVAMGPKISNSKWLFEEELSNCQKLIEEFEKKWREESQEATVQKAINEEEKMREDAKLDEEHRRMKEELIAKGLIRPQGSSTPPLTSEISYTSDEDEEEKRAEYGRTVTEDKLQENAKRRNARSEEYQRLRRARKQMVFGTKEEEDLLMGEPSEEQLAKGAFLLYKARVREHSKNKRSSPLTDAEFRATFEQNWKKIFMILAKEEWEERRGLIIGRRKTFDRAARLGLKYEDANGYFFRYVVDFKNKVRYQEYEDG</sequence>
<protein>
    <submittedName>
        <fullName evidence="2">Uncharacterized protein</fullName>
    </submittedName>
</protein>
<feature type="compositionally biased region" description="Basic and acidic residues" evidence="1">
    <location>
        <begin position="9"/>
        <end position="18"/>
    </location>
</feature>